<gene>
    <name evidence="6" type="ORF">EKG83_04525</name>
</gene>
<sequence>MGPPCHARPGTALPGLSSRDVSDDPENPEHPERAAVAAFADDFVAGLREWLAIPSIGADPAHHGDVHASARWLADALSRDGWPDVRVWDAGPALPAVYACRPAADPDAPTVLVYGHHDVQPVDPVEQWRYPPFEPTLVGEELFARGASDDKGQVAMHLLGVRAHLAATGATHPAVTLKLLVEGEEESGSPHLTRLLDDHRDDLACDLVVFTDTPLYARDAPTVCTGQRGVYGAEVVFTGGASDVHSGRAGGGVPNPATAIARLVAALHDDRGRVRLRDFYADVVEPTEAERADYAALPFDEAGWLANAGGARALSGEPGWSTLERVWVRPTAEVNGIRGGYTGPGLKTIVPAEASVKLSFRLVPDQRPEQVADALREFVRAHTPPGLRSEVIARGDGAPPYAVDVSHPAVGAVRDAVEAAFEQPVRFSRTGGSGPAALLHDGLGVPVVYLGATLPDDRIHAPNERVVVPLLLRGAEAAARLWRLLPERLS</sequence>
<keyword evidence="3" id="KW-0378">Hydrolase</keyword>
<dbReference type="GO" id="GO:0006508">
    <property type="term" value="P:proteolysis"/>
    <property type="evidence" value="ECO:0007669"/>
    <property type="project" value="UniProtKB-KW"/>
</dbReference>
<protein>
    <submittedName>
        <fullName evidence="6">M20 family dipeptidase</fullName>
    </submittedName>
</protein>
<keyword evidence="2" id="KW-0479">Metal-binding</keyword>
<dbReference type="InterPro" id="IPR011650">
    <property type="entry name" value="Peptidase_M20_dimer"/>
</dbReference>
<dbReference type="InterPro" id="IPR051458">
    <property type="entry name" value="Cyt/Met_Dipeptidase"/>
</dbReference>
<dbReference type="GO" id="GO:0008233">
    <property type="term" value="F:peptidase activity"/>
    <property type="evidence" value="ECO:0007669"/>
    <property type="project" value="UniProtKB-KW"/>
</dbReference>
<keyword evidence="1" id="KW-0645">Protease</keyword>
<dbReference type="Pfam" id="PF07687">
    <property type="entry name" value="M20_dimer"/>
    <property type="match status" value="1"/>
</dbReference>
<dbReference type="AlphaFoldDB" id="A0A5Q0GTY0"/>
<evidence type="ECO:0000256" key="1">
    <source>
        <dbReference type="ARBA" id="ARBA00022670"/>
    </source>
</evidence>
<reference evidence="7" key="1">
    <citation type="journal article" date="2021" name="Curr. Microbiol.">
        <title>Complete genome of nocamycin-producing strain Saccharothrix syringae NRRL B-16468 reveals the biosynthetic potential for secondary metabolites.</title>
        <authorList>
            <person name="Mo X."/>
            <person name="Yang S."/>
        </authorList>
    </citation>
    <scope>NUCLEOTIDE SEQUENCE [LARGE SCALE GENOMIC DNA]</scope>
    <source>
        <strain evidence="7">ATCC 51364 / DSM 43886 / JCM 6844 / KCTC 9398 / NBRC 14523 / NRRL B-16468 / INA 2240</strain>
    </source>
</reference>
<feature type="region of interest" description="Disordered" evidence="4">
    <location>
        <begin position="1"/>
        <end position="30"/>
    </location>
</feature>
<dbReference type="Gene3D" id="3.30.70.360">
    <property type="match status" value="1"/>
</dbReference>
<dbReference type="SUPFAM" id="SSF53187">
    <property type="entry name" value="Zn-dependent exopeptidases"/>
    <property type="match status" value="1"/>
</dbReference>
<dbReference type="KEGG" id="ssyi:EKG83_04525"/>
<dbReference type="Proteomes" id="UP000325787">
    <property type="component" value="Chromosome"/>
</dbReference>
<dbReference type="PANTHER" id="PTHR43270">
    <property type="entry name" value="BETA-ALA-HIS DIPEPTIDASE"/>
    <property type="match status" value="1"/>
</dbReference>
<dbReference type="Pfam" id="PF01546">
    <property type="entry name" value="Peptidase_M20"/>
    <property type="match status" value="1"/>
</dbReference>
<evidence type="ECO:0000256" key="4">
    <source>
        <dbReference type="SAM" id="MobiDB-lite"/>
    </source>
</evidence>
<dbReference type="EMBL" id="CP034550">
    <property type="protein sequence ID" value="QFZ16832.1"/>
    <property type="molecule type" value="Genomic_DNA"/>
</dbReference>
<dbReference type="GO" id="GO:0046872">
    <property type="term" value="F:metal ion binding"/>
    <property type="evidence" value="ECO:0007669"/>
    <property type="project" value="UniProtKB-KW"/>
</dbReference>
<dbReference type="InterPro" id="IPR002933">
    <property type="entry name" value="Peptidase_M20"/>
</dbReference>
<proteinExistence type="predicted"/>
<organism evidence="6 7">
    <name type="scientific">Saccharothrix syringae</name>
    <name type="common">Nocardiopsis syringae</name>
    <dbReference type="NCBI Taxonomy" id="103733"/>
    <lineage>
        <taxon>Bacteria</taxon>
        <taxon>Bacillati</taxon>
        <taxon>Actinomycetota</taxon>
        <taxon>Actinomycetes</taxon>
        <taxon>Pseudonocardiales</taxon>
        <taxon>Pseudonocardiaceae</taxon>
        <taxon>Saccharothrix</taxon>
    </lineage>
</organism>
<keyword evidence="7" id="KW-1185">Reference proteome</keyword>
<accession>A0A5Q0GTY0</accession>
<feature type="domain" description="Peptidase M20 dimerisation" evidence="5">
    <location>
        <begin position="225"/>
        <end position="385"/>
    </location>
</feature>
<evidence type="ECO:0000313" key="6">
    <source>
        <dbReference type="EMBL" id="QFZ16832.1"/>
    </source>
</evidence>
<evidence type="ECO:0000256" key="3">
    <source>
        <dbReference type="ARBA" id="ARBA00022801"/>
    </source>
</evidence>
<dbReference type="PANTHER" id="PTHR43270:SF12">
    <property type="entry name" value="SUCCINYL-DIAMINOPIMELATE DESUCCINYLASE"/>
    <property type="match status" value="1"/>
</dbReference>
<dbReference type="NCBIfam" id="NF006579">
    <property type="entry name" value="PRK09104.1"/>
    <property type="match status" value="1"/>
</dbReference>
<name>A0A5Q0GTY0_SACSY</name>
<dbReference type="Gene3D" id="3.40.630.10">
    <property type="entry name" value="Zn peptidases"/>
    <property type="match status" value="1"/>
</dbReference>
<evidence type="ECO:0000259" key="5">
    <source>
        <dbReference type="Pfam" id="PF07687"/>
    </source>
</evidence>
<evidence type="ECO:0000256" key="2">
    <source>
        <dbReference type="ARBA" id="ARBA00022723"/>
    </source>
</evidence>
<dbReference type="OrthoDB" id="9761532at2"/>
<evidence type="ECO:0000313" key="7">
    <source>
        <dbReference type="Proteomes" id="UP000325787"/>
    </source>
</evidence>